<dbReference type="OrthoDB" id="8966764at2"/>
<name>A0A4Q7N7W8_9BURK</name>
<keyword evidence="3" id="KW-1185">Reference proteome</keyword>
<protein>
    <submittedName>
        <fullName evidence="2">Uncharacterized protein</fullName>
    </submittedName>
</protein>
<organism evidence="2 3">
    <name type="scientific">Pigmentiphaga kullae</name>
    <dbReference type="NCBI Taxonomy" id="151784"/>
    <lineage>
        <taxon>Bacteria</taxon>
        <taxon>Pseudomonadati</taxon>
        <taxon>Pseudomonadota</taxon>
        <taxon>Betaproteobacteria</taxon>
        <taxon>Burkholderiales</taxon>
        <taxon>Alcaligenaceae</taxon>
        <taxon>Pigmentiphaga</taxon>
    </lineage>
</organism>
<feature type="region of interest" description="Disordered" evidence="1">
    <location>
        <begin position="1"/>
        <end position="75"/>
    </location>
</feature>
<dbReference type="RefSeq" id="WP_130360721.1">
    <property type="nucleotide sequence ID" value="NZ_SGXC01000003.1"/>
</dbReference>
<accession>A0A4Q7N7W8</accession>
<sequence>MKTEPKNRSEKDPKDKAKQSDEGLPTYQELLDDSLEDTFPASDPISPGAAAHAEKEVRTGKDDKDWKLKPTHPKK</sequence>
<evidence type="ECO:0000313" key="2">
    <source>
        <dbReference type="EMBL" id="RZS78162.1"/>
    </source>
</evidence>
<comment type="caution">
    <text evidence="2">The sequence shown here is derived from an EMBL/GenBank/DDBJ whole genome shotgun (WGS) entry which is preliminary data.</text>
</comment>
<feature type="compositionally biased region" description="Basic and acidic residues" evidence="1">
    <location>
        <begin position="1"/>
        <end position="21"/>
    </location>
</feature>
<dbReference type="Proteomes" id="UP000292445">
    <property type="component" value="Unassembled WGS sequence"/>
</dbReference>
<gene>
    <name evidence="2" type="ORF">EV675_4803</name>
</gene>
<dbReference type="AlphaFoldDB" id="A0A4Q7N7W8"/>
<feature type="compositionally biased region" description="Basic and acidic residues" evidence="1">
    <location>
        <begin position="52"/>
        <end position="68"/>
    </location>
</feature>
<dbReference type="EMBL" id="SGXC01000003">
    <property type="protein sequence ID" value="RZS78162.1"/>
    <property type="molecule type" value="Genomic_DNA"/>
</dbReference>
<evidence type="ECO:0000313" key="3">
    <source>
        <dbReference type="Proteomes" id="UP000292445"/>
    </source>
</evidence>
<proteinExistence type="predicted"/>
<evidence type="ECO:0000256" key="1">
    <source>
        <dbReference type="SAM" id="MobiDB-lite"/>
    </source>
</evidence>
<reference evidence="2 3" key="1">
    <citation type="submission" date="2019-02" db="EMBL/GenBank/DDBJ databases">
        <title>Genomic Encyclopedia of Type Strains, Phase IV (KMG-IV): sequencing the most valuable type-strain genomes for metagenomic binning, comparative biology and taxonomic classification.</title>
        <authorList>
            <person name="Goeker M."/>
        </authorList>
    </citation>
    <scope>NUCLEOTIDE SEQUENCE [LARGE SCALE GENOMIC DNA]</scope>
    <source>
        <strain evidence="2 3">K24</strain>
    </source>
</reference>